<reference evidence="10" key="2">
    <citation type="submission" date="2023-02" db="EMBL/GenBank/DDBJ databases">
        <authorList>
            <person name="Sun Q."/>
            <person name="Mori K."/>
        </authorList>
    </citation>
    <scope>NUCLEOTIDE SEQUENCE</scope>
    <source>
        <strain evidence="10">NBRC 112290</strain>
    </source>
</reference>
<dbReference type="PANTHER" id="PTHR43289:SF6">
    <property type="entry name" value="SERINE_THREONINE-PROTEIN KINASE NEKL-3"/>
    <property type="match status" value="1"/>
</dbReference>
<keyword evidence="3" id="KW-0808">Transferase</keyword>
<keyword evidence="5" id="KW-0418">Kinase</keyword>
<evidence type="ECO:0000256" key="2">
    <source>
        <dbReference type="ARBA" id="ARBA00022527"/>
    </source>
</evidence>
<evidence type="ECO:0000259" key="9">
    <source>
        <dbReference type="PROSITE" id="PS50011"/>
    </source>
</evidence>
<dbReference type="SMART" id="SM00220">
    <property type="entry name" value="S_TKc"/>
    <property type="match status" value="1"/>
</dbReference>
<keyword evidence="2" id="KW-0723">Serine/threonine-protein kinase</keyword>
<proteinExistence type="predicted"/>
<dbReference type="PROSITE" id="PS00108">
    <property type="entry name" value="PROTEIN_KINASE_ST"/>
    <property type="match status" value="1"/>
</dbReference>
<evidence type="ECO:0000256" key="5">
    <source>
        <dbReference type="ARBA" id="ARBA00022777"/>
    </source>
</evidence>
<dbReference type="Proteomes" id="UP001157161">
    <property type="component" value="Unassembled WGS sequence"/>
</dbReference>
<dbReference type="InterPro" id="IPR011009">
    <property type="entry name" value="Kinase-like_dom_sf"/>
</dbReference>
<evidence type="ECO:0000256" key="1">
    <source>
        <dbReference type="ARBA" id="ARBA00012513"/>
    </source>
</evidence>
<keyword evidence="11" id="KW-1185">Reference proteome</keyword>
<keyword evidence="6 7" id="KW-0067">ATP-binding</keyword>
<dbReference type="InterPro" id="IPR000719">
    <property type="entry name" value="Prot_kinase_dom"/>
</dbReference>
<dbReference type="InterPro" id="IPR017441">
    <property type="entry name" value="Protein_kinase_ATP_BS"/>
</dbReference>
<dbReference type="RefSeq" id="WP_284251509.1">
    <property type="nucleotide sequence ID" value="NZ_BSUM01000001.1"/>
</dbReference>
<dbReference type="PROSITE" id="PS00107">
    <property type="entry name" value="PROTEIN_KINASE_ATP"/>
    <property type="match status" value="1"/>
</dbReference>
<evidence type="ECO:0000313" key="11">
    <source>
        <dbReference type="Proteomes" id="UP001157161"/>
    </source>
</evidence>
<feature type="domain" description="Protein kinase" evidence="9">
    <location>
        <begin position="8"/>
        <end position="268"/>
    </location>
</feature>
<dbReference type="SUPFAM" id="SSF56112">
    <property type="entry name" value="Protein kinase-like (PK-like)"/>
    <property type="match status" value="1"/>
</dbReference>
<dbReference type="PROSITE" id="PS50011">
    <property type="entry name" value="PROTEIN_KINASE_DOM"/>
    <property type="match status" value="1"/>
</dbReference>
<evidence type="ECO:0000256" key="3">
    <source>
        <dbReference type="ARBA" id="ARBA00022679"/>
    </source>
</evidence>
<sequence>MPPEIPGVDVGAIIGRGGNAVVHAGVQRAVQRPVAVKIDTRAVTDERDRRRFAREATAAGRISSHPHVVSLIDAGTTADHHPYLVMELCEGGSLADVIRREGPLPVVDALDIGIAVTGALAAAHEAGILHRDVKPGNVLIDAFGTPRLSDFGLAARAVVDDETFSATLEALTPAYAPPEAFEAGIPTARSDVWSMGATIYAMLVGGAPRRRPDGGSLSLSELVAALPARLPLPEAEGAAAVMEVLWRATAYDAARRHPSAADLREDLRRVRNRLGPATGHVGGPEVTVVMGPPTLAPAATGSVATAGGMARAGAGAATRTGVDPAAEPGGGSGGGPTAGSDSRGAAPAGSPPDAAGRSWPRRRRWLPVALTVAALVVGGAAGSVATRAGITTATESGSGANDEPVPGTAGTGGAEDTEGRDGAGSDDATGTGGGDGTDGGVSGTDPGGTGATPSGSGNETGSAAPALPEDECWGGIVSISGNVTASPTSCAQPHAWESYAVGSLDEGAASARSDDVAADPQVLATCTPDALETYLGRAVDPASVRLEVIPPSEAAFLAGERGFACVVAPTDGGDLTASMRG</sequence>
<dbReference type="GO" id="GO:0004674">
    <property type="term" value="F:protein serine/threonine kinase activity"/>
    <property type="evidence" value="ECO:0007669"/>
    <property type="project" value="UniProtKB-KW"/>
</dbReference>
<dbReference type="AlphaFoldDB" id="A0AA38CW91"/>
<name>A0AA38CW91_9MICO</name>
<dbReference type="Gene3D" id="1.10.510.10">
    <property type="entry name" value="Transferase(Phosphotransferase) domain 1"/>
    <property type="match status" value="1"/>
</dbReference>
<feature type="region of interest" description="Disordered" evidence="8">
    <location>
        <begin position="315"/>
        <end position="360"/>
    </location>
</feature>
<keyword evidence="4 7" id="KW-0547">Nucleotide-binding</keyword>
<feature type="compositionally biased region" description="Gly residues" evidence="8">
    <location>
        <begin position="430"/>
        <end position="450"/>
    </location>
</feature>
<evidence type="ECO:0000256" key="8">
    <source>
        <dbReference type="SAM" id="MobiDB-lite"/>
    </source>
</evidence>
<dbReference type="PANTHER" id="PTHR43289">
    <property type="entry name" value="MITOGEN-ACTIVATED PROTEIN KINASE KINASE KINASE 20-RELATED"/>
    <property type="match status" value="1"/>
</dbReference>
<evidence type="ECO:0000256" key="7">
    <source>
        <dbReference type="PROSITE-ProRule" id="PRU10141"/>
    </source>
</evidence>
<evidence type="ECO:0000313" key="10">
    <source>
        <dbReference type="EMBL" id="GMA32817.1"/>
    </source>
</evidence>
<dbReference type="GO" id="GO:0005524">
    <property type="term" value="F:ATP binding"/>
    <property type="evidence" value="ECO:0007669"/>
    <property type="project" value="UniProtKB-UniRule"/>
</dbReference>
<reference evidence="10" key="1">
    <citation type="journal article" date="2014" name="Int. J. Syst. Evol. Microbiol.">
        <title>Complete genome sequence of Corynebacterium casei LMG S-19264T (=DSM 44701T), isolated from a smear-ripened cheese.</title>
        <authorList>
            <consortium name="US DOE Joint Genome Institute (JGI-PGF)"/>
            <person name="Walter F."/>
            <person name="Albersmeier A."/>
            <person name="Kalinowski J."/>
            <person name="Ruckert C."/>
        </authorList>
    </citation>
    <scope>NUCLEOTIDE SEQUENCE</scope>
    <source>
        <strain evidence="10">NBRC 112290</strain>
    </source>
</reference>
<feature type="region of interest" description="Disordered" evidence="8">
    <location>
        <begin position="393"/>
        <end position="469"/>
    </location>
</feature>
<dbReference type="CDD" id="cd14014">
    <property type="entry name" value="STKc_PknB_like"/>
    <property type="match status" value="1"/>
</dbReference>
<dbReference type="InterPro" id="IPR008271">
    <property type="entry name" value="Ser/Thr_kinase_AS"/>
</dbReference>
<dbReference type="Pfam" id="PF00069">
    <property type="entry name" value="Pkinase"/>
    <property type="match status" value="1"/>
</dbReference>
<feature type="compositionally biased region" description="Low complexity" evidence="8">
    <location>
        <begin position="338"/>
        <end position="358"/>
    </location>
</feature>
<organism evidence="10 11">
    <name type="scientific">Litorihabitans aurantiacus</name>
    <dbReference type="NCBI Taxonomy" id="1930061"/>
    <lineage>
        <taxon>Bacteria</taxon>
        <taxon>Bacillati</taxon>
        <taxon>Actinomycetota</taxon>
        <taxon>Actinomycetes</taxon>
        <taxon>Micrococcales</taxon>
        <taxon>Beutenbergiaceae</taxon>
        <taxon>Litorihabitans</taxon>
    </lineage>
</organism>
<evidence type="ECO:0000256" key="4">
    <source>
        <dbReference type="ARBA" id="ARBA00022741"/>
    </source>
</evidence>
<feature type="compositionally biased region" description="Gly residues" evidence="8">
    <location>
        <begin position="328"/>
        <end position="337"/>
    </location>
</feature>
<gene>
    <name evidence="10" type="ORF">GCM10025875_28090</name>
</gene>
<feature type="binding site" evidence="7">
    <location>
        <position position="37"/>
    </location>
    <ligand>
        <name>ATP</name>
        <dbReference type="ChEBI" id="CHEBI:30616"/>
    </ligand>
</feature>
<dbReference type="EC" id="2.7.11.1" evidence="1"/>
<accession>A0AA38CW91</accession>
<evidence type="ECO:0000256" key="6">
    <source>
        <dbReference type="ARBA" id="ARBA00022840"/>
    </source>
</evidence>
<feature type="compositionally biased region" description="Low complexity" evidence="8">
    <location>
        <begin position="315"/>
        <end position="327"/>
    </location>
</feature>
<protein>
    <recommendedName>
        <fullName evidence="1">non-specific serine/threonine protein kinase</fullName>
        <ecNumber evidence="1">2.7.11.1</ecNumber>
    </recommendedName>
</protein>
<comment type="caution">
    <text evidence="10">The sequence shown here is derived from an EMBL/GenBank/DDBJ whole genome shotgun (WGS) entry which is preliminary data.</text>
</comment>
<dbReference type="EMBL" id="BSUM01000001">
    <property type="protein sequence ID" value="GMA32817.1"/>
    <property type="molecule type" value="Genomic_DNA"/>
</dbReference>